<dbReference type="KEGG" id="eaj:Q3M24_22805"/>
<dbReference type="EMBL" id="CP159373">
    <property type="protein sequence ID" value="XCN73069.1"/>
    <property type="molecule type" value="Genomic_DNA"/>
</dbReference>
<reference evidence="3" key="1">
    <citation type="journal article" date="2024" name="Syst. Appl. Microbiol.">
        <title>First single-strain enrichments of Electrothrix cable bacteria, description of E. aestuarii sp. nov. and E. rattekaaiensis sp. nov., and proposal of a cable bacteria taxonomy following the rules of the SeqCode.</title>
        <authorList>
            <person name="Plum-Jensen L.E."/>
            <person name="Schramm A."/>
            <person name="Marshall I.P.G."/>
        </authorList>
    </citation>
    <scope>NUCLEOTIDE SEQUENCE</scope>
    <source>
        <strain evidence="3">Rat1</strain>
    </source>
</reference>
<dbReference type="InterPro" id="IPR011460">
    <property type="entry name" value="Lcl_C"/>
</dbReference>
<evidence type="ECO:0000313" key="3">
    <source>
        <dbReference type="EMBL" id="XCN73069.1"/>
    </source>
</evidence>
<protein>
    <submittedName>
        <fullName evidence="3">DUF1566 domain-containing protein</fullName>
    </submittedName>
</protein>
<feature type="domain" description="Lcl C-terminal" evidence="2">
    <location>
        <begin position="48"/>
        <end position="176"/>
    </location>
</feature>
<reference evidence="3" key="2">
    <citation type="submission" date="2024-06" db="EMBL/GenBank/DDBJ databases">
        <authorList>
            <person name="Plum-Jensen L.E."/>
            <person name="Schramm A."/>
            <person name="Marshall I.P.G."/>
        </authorList>
    </citation>
    <scope>NUCLEOTIDE SEQUENCE</scope>
    <source>
        <strain evidence="3">Rat1</strain>
    </source>
</reference>
<feature type="signal peptide" evidence="1">
    <location>
        <begin position="1"/>
        <end position="23"/>
    </location>
</feature>
<organism evidence="3">
    <name type="scientific">Candidatus Electrothrix aestuarii</name>
    <dbReference type="NCBI Taxonomy" id="3062594"/>
    <lineage>
        <taxon>Bacteria</taxon>
        <taxon>Pseudomonadati</taxon>
        <taxon>Thermodesulfobacteriota</taxon>
        <taxon>Desulfobulbia</taxon>
        <taxon>Desulfobulbales</taxon>
        <taxon>Desulfobulbaceae</taxon>
        <taxon>Candidatus Electrothrix</taxon>
    </lineage>
</organism>
<dbReference type="AlphaFoldDB" id="A0AAU8LV21"/>
<proteinExistence type="predicted"/>
<feature type="chain" id="PRO_5043795732" evidence="1">
    <location>
        <begin position="24"/>
        <end position="180"/>
    </location>
</feature>
<gene>
    <name evidence="3" type="ORF">Q3M24_22805</name>
</gene>
<accession>A0AAU8LV21</accession>
<dbReference type="PANTHER" id="PTHR35812">
    <property type="entry name" value="LIPOPROTEIN"/>
    <property type="match status" value="1"/>
</dbReference>
<name>A0AAU8LV21_9BACT</name>
<keyword evidence="1" id="KW-0732">Signal</keyword>
<sequence>MRNLFFFLFSLFSIIVTLNSALALQSENCNTAIEPSTPDSNFTDHGDGTVTDNTTGLMWKKCLEGLSGTDCSGTVLTFSWATALQQPALESDTTYTDWRLPNIKELHSIIEESCHTPAINTDIFPGIPSESVVWSSSPYAGVDTQSWNIDFSSGDMDMSPTTNARTISTYHVRLVRDVTN</sequence>
<evidence type="ECO:0000259" key="2">
    <source>
        <dbReference type="Pfam" id="PF07603"/>
    </source>
</evidence>
<dbReference type="PANTHER" id="PTHR35812:SF1">
    <property type="entry name" value="LIPOPROTEIN"/>
    <property type="match status" value="1"/>
</dbReference>
<evidence type="ECO:0000256" key="1">
    <source>
        <dbReference type="SAM" id="SignalP"/>
    </source>
</evidence>
<dbReference type="Pfam" id="PF07603">
    <property type="entry name" value="Lcl_C"/>
    <property type="match status" value="1"/>
</dbReference>